<gene>
    <name evidence="1" type="ORF">XM53_14330</name>
</gene>
<dbReference type="SUPFAM" id="SSF54427">
    <property type="entry name" value="NTF2-like"/>
    <property type="match status" value="1"/>
</dbReference>
<comment type="caution">
    <text evidence="1">The sequence shown here is derived from an EMBL/GenBank/DDBJ whole genome shotgun (WGS) entry which is preliminary data.</text>
</comment>
<dbReference type="STRING" id="1641875.XM53_14330"/>
<dbReference type="EMBL" id="LAXJ01000016">
    <property type="protein sequence ID" value="KRS11928.1"/>
    <property type="molecule type" value="Genomic_DNA"/>
</dbReference>
<dbReference type="Proteomes" id="UP000051295">
    <property type="component" value="Unassembled WGS sequence"/>
</dbReference>
<evidence type="ECO:0000313" key="2">
    <source>
        <dbReference type="Proteomes" id="UP000051295"/>
    </source>
</evidence>
<sequence length="116" mass="12333">MSDSVRRFFNAWGDGDAEARMAVLNDVLASGVRYADPRLEAPVVGTAAVMDYVGQFSQMAPGAIAQIACMEDRDGVILATVEFIMAGGHMQTGQFVIETDAGERLSRIVGFKGTGT</sequence>
<organism evidence="1 2">
    <name type="scientific">Roseovarius atlanticus</name>
    <dbReference type="NCBI Taxonomy" id="1641875"/>
    <lineage>
        <taxon>Bacteria</taxon>
        <taxon>Pseudomonadati</taxon>
        <taxon>Pseudomonadota</taxon>
        <taxon>Alphaproteobacteria</taxon>
        <taxon>Rhodobacterales</taxon>
        <taxon>Roseobacteraceae</taxon>
        <taxon>Roseovarius</taxon>
    </lineage>
</organism>
<dbReference type="RefSeq" id="WP_144435545.1">
    <property type="nucleotide sequence ID" value="NZ_LAXJ01000016.1"/>
</dbReference>
<accession>A0A0T5NSK7</accession>
<name>A0A0T5NSK7_9RHOB</name>
<evidence type="ECO:0000313" key="1">
    <source>
        <dbReference type="EMBL" id="KRS11928.1"/>
    </source>
</evidence>
<protein>
    <recommendedName>
        <fullName evidence="3">SnoaL-like domain-containing protein</fullName>
    </recommendedName>
</protein>
<reference evidence="1 2" key="1">
    <citation type="submission" date="2015-04" db="EMBL/GenBank/DDBJ databases">
        <title>The draft genome sequence of Roseovarius sp.R12b.</title>
        <authorList>
            <person name="Li G."/>
            <person name="Lai Q."/>
            <person name="Shao Z."/>
            <person name="Yan P."/>
        </authorList>
    </citation>
    <scope>NUCLEOTIDE SEQUENCE [LARGE SCALE GENOMIC DNA]</scope>
    <source>
        <strain evidence="1 2">R12B</strain>
    </source>
</reference>
<proteinExistence type="predicted"/>
<keyword evidence="2" id="KW-1185">Reference proteome</keyword>
<dbReference type="AlphaFoldDB" id="A0A0T5NSK7"/>
<evidence type="ECO:0008006" key="3">
    <source>
        <dbReference type="Google" id="ProtNLM"/>
    </source>
</evidence>
<dbReference type="OrthoDB" id="7658823at2"/>
<dbReference type="PATRIC" id="fig|1641875.4.peg.670"/>
<dbReference type="InterPro" id="IPR032710">
    <property type="entry name" value="NTF2-like_dom_sf"/>
</dbReference>
<dbReference type="Gene3D" id="3.10.450.50">
    <property type="match status" value="1"/>
</dbReference>